<feature type="transmembrane region" description="Helical" evidence="6">
    <location>
        <begin position="6"/>
        <end position="21"/>
    </location>
</feature>
<dbReference type="InterPro" id="IPR006876">
    <property type="entry name" value="LMBR1-like_membr_prot"/>
</dbReference>
<evidence type="ECO:0000313" key="8">
    <source>
        <dbReference type="Proteomes" id="UP000095023"/>
    </source>
</evidence>
<evidence type="ECO:0000313" key="7">
    <source>
        <dbReference type="EMBL" id="ODV91554.1"/>
    </source>
</evidence>
<comment type="similarity">
    <text evidence="2">Belongs to the LIMR family.</text>
</comment>
<feature type="non-terminal residue" evidence="7">
    <location>
        <position position="508"/>
    </location>
</feature>
<protein>
    <recommendedName>
        <fullName evidence="9">Lysosomal cobalamin transporter</fullName>
    </recommendedName>
</protein>
<keyword evidence="8" id="KW-1185">Reference proteome</keyword>
<sequence>FAIFPFIFTVFAVFILIQRFISIKTTPLYIFIPIFLAIYIPSSIIILLPIDLSCQSSHTIFCISNKIILALWRMLYWLQFALTWLILPILQGYIESGQDLPSRKLADSLRYNAKFQLAMLTAGIVGIVYLTISAGLSLASVKALAIALSHCYTLIGAIWLLGHGLVNVPRMVLVKSFHEHYLNRLYKSAPRAHDAFMDAESDLTDICSEVLALAPVKAGAFEDWIDSLLAMIPATASSRNFRSPDPASISSKYLASLSNRLHAVHRRRIRTEAEWNQLVHSAIKTQELVNSRSTRSLVFSESKNLFNPRMSYIIYTLISPWLSRLVGFALIFLSSVLVSSEVTHGTRLNLIGLTVSHTSGLGQQILSSAILLYVCLTAFYSLSKVRVTQLYSIVKGHTDYSSAIFYSMYLCRLTIPLSYNYLTLQLDRSSMFEEFLGKSINLSVISESINDWLPRFILIPVILTGFNIYDKLSKILAYDINFDDDETSGTEDFNVAEGRDLITREIQL</sequence>
<dbReference type="PANTHER" id="PTHR21355">
    <property type="entry name" value="G-PROTEIN COUPLED RECEPTOR-ASSOCIATED PROTEIN LMBRD2"/>
    <property type="match status" value="1"/>
</dbReference>
<evidence type="ECO:0000256" key="2">
    <source>
        <dbReference type="ARBA" id="ARBA00010487"/>
    </source>
</evidence>
<feature type="transmembrane region" description="Helical" evidence="6">
    <location>
        <begin position="452"/>
        <end position="469"/>
    </location>
</feature>
<feature type="transmembrane region" description="Helical" evidence="6">
    <location>
        <begin position="403"/>
        <end position="422"/>
    </location>
</feature>
<keyword evidence="3 6" id="KW-0812">Transmembrane</keyword>
<evidence type="ECO:0000256" key="3">
    <source>
        <dbReference type="ARBA" id="ARBA00022692"/>
    </source>
</evidence>
<evidence type="ECO:0000256" key="4">
    <source>
        <dbReference type="ARBA" id="ARBA00022989"/>
    </source>
</evidence>
<dbReference type="InterPro" id="IPR051584">
    <property type="entry name" value="GPCR-associated_LMBR1"/>
</dbReference>
<feature type="transmembrane region" description="Helical" evidence="6">
    <location>
        <begin position="74"/>
        <end position="94"/>
    </location>
</feature>
<evidence type="ECO:0000256" key="6">
    <source>
        <dbReference type="SAM" id="Phobius"/>
    </source>
</evidence>
<dbReference type="Proteomes" id="UP000095023">
    <property type="component" value="Unassembled WGS sequence"/>
</dbReference>
<accession>A0A1E4TIF8</accession>
<feature type="transmembrane region" description="Helical" evidence="6">
    <location>
        <begin position="115"/>
        <end position="138"/>
    </location>
</feature>
<dbReference type="EMBL" id="KV453841">
    <property type="protein sequence ID" value="ODV91554.1"/>
    <property type="molecule type" value="Genomic_DNA"/>
</dbReference>
<feature type="transmembrane region" description="Helical" evidence="6">
    <location>
        <begin position="144"/>
        <end position="166"/>
    </location>
</feature>
<dbReference type="Pfam" id="PF04791">
    <property type="entry name" value="LMBR1"/>
    <property type="match status" value="1"/>
</dbReference>
<feature type="transmembrane region" description="Helical" evidence="6">
    <location>
        <begin position="28"/>
        <end position="50"/>
    </location>
</feature>
<feature type="non-terminal residue" evidence="7">
    <location>
        <position position="1"/>
    </location>
</feature>
<proteinExistence type="inferred from homology"/>
<comment type="subcellular location">
    <subcellularLocation>
        <location evidence="1">Membrane</location>
        <topology evidence="1">Multi-pass membrane protein</topology>
    </subcellularLocation>
</comment>
<keyword evidence="4 6" id="KW-1133">Transmembrane helix</keyword>
<keyword evidence="5 6" id="KW-0472">Membrane</keyword>
<evidence type="ECO:0008006" key="9">
    <source>
        <dbReference type="Google" id="ProtNLM"/>
    </source>
</evidence>
<feature type="transmembrane region" description="Helical" evidence="6">
    <location>
        <begin position="312"/>
        <end position="338"/>
    </location>
</feature>
<dbReference type="AlphaFoldDB" id="A0A1E4TIF8"/>
<evidence type="ECO:0000256" key="1">
    <source>
        <dbReference type="ARBA" id="ARBA00004141"/>
    </source>
</evidence>
<dbReference type="OrthoDB" id="203099at2759"/>
<gene>
    <name evidence="7" type="ORF">CANCADRAFT_17936</name>
</gene>
<feature type="transmembrane region" description="Helical" evidence="6">
    <location>
        <begin position="365"/>
        <end position="382"/>
    </location>
</feature>
<reference evidence="8" key="1">
    <citation type="submission" date="2016-02" db="EMBL/GenBank/DDBJ databases">
        <title>Comparative genomics of biotechnologically important yeasts.</title>
        <authorList>
            <consortium name="DOE Joint Genome Institute"/>
            <person name="Riley R."/>
            <person name="Haridas S."/>
            <person name="Wolfe K.H."/>
            <person name="Lopes M.R."/>
            <person name="Hittinger C.T."/>
            <person name="Goker M."/>
            <person name="Salamov A."/>
            <person name="Wisecaver J."/>
            <person name="Long T.M."/>
            <person name="Aerts A.L."/>
            <person name="Barry K."/>
            <person name="Choi C."/>
            <person name="Clum A."/>
            <person name="Coughlan A.Y."/>
            <person name="Deshpande S."/>
            <person name="Douglass A.P."/>
            <person name="Hanson S.J."/>
            <person name="Klenk H.-P."/>
            <person name="Labutti K."/>
            <person name="Lapidus A."/>
            <person name="Lindquist E."/>
            <person name="Lipzen A."/>
            <person name="Meier-Kolthoff J.P."/>
            <person name="Ohm R.A."/>
            <person name="Otillar R.P."/>
            <person name="Pangilinan J."/>
            <person name="Peng Y."/>
            <person name="Rokas A."/>
            <person name="Rosa C.A."/>
            <person name="Scheuner C."/>
            <person name="Sibirny A.A."/>
            <person name="Slot J.C."/>
            <person name="Stielow J.B."/>
            <person name="Sun H."/>
            <person name="Kurtzman C.P."/>
            <person name="Blackwell M."/>
            <person name="Jeffries T.W."/>
            <person name="Grigoriev I.V."/>
        </authorList>
    </citation>
    <scope>NUCLEOTIDE SEQUENCE [LARGE SCALE GENOMIC DNA]</scope>
    <source>
        <strain evidence="8">NRRL Y-17796</strain>
    </source>
</reference>
<dbReference type="GO" id="GO:0016020">
    <property type="term" value="C:membrane"/>
    <property type="evidence" value="ECO:0007669"/>
    <property type="project" value="UniProtKB-SubCell"/>
</dbReference>
<organism evidence="7 8">
    <name type="scientific">Tortispora caseinolytica NRRL Y-17796</name>
    <dbReference type="NCBI Taxonomy" id="767744"/>
    <lineage>
        <taxon>Eukaryota</taxon>
        <taxon>Fungi</taxon>
        <taxon>Dikarya</taxon>
        <taxon>Ascomycota</taxon>
        <taxon>Saccharomycotina</taxon>
        <taxon>Trigonopsidomycetes</taxon>
        <taxon>Trigonopsidales</taxon>
        <taxon>Trigonopsidaceae</taxon>
        <taxon>Tortispora</taxon>
    </lineage>
</organism>
<evidence type="ECO:0000256" key="5">
    <source>
        <dbReference type="ARBA" id="ARBA00023136"/>
    </source>
</evidence>
<dbReference type="PANTHER" id="PTHR21355:SF0">
    <property type="entry name" value="G-PROTEIN COUPLED RECEPTOR-ASSOCIATED PROTEIN LMBRD2"/>
    <property type="match status" value="1"/>
</dbReference>
<name>A0A1E4TIF8_9ASCO</name>